<dbReference type="InterPro" id="IPR039422">
    <property type="entry name" value="MarR/SlyA-like"/>
</dbReference>
<dbReference type="EMBL" id="QNRK01000002">
    <property type="protein sequence ID" value="RBP17748.1"/>
    <property type="molecule type" value="Genomic_DNA"/>
</dbReference>
<dbReference type="Gene3D" id="1.10.10.10">
    <property type="entry name" value="Winged helix-like DNA-binding domain superfamily/Winged helix DNA-binding domain"/>
    <property type="match status" value="1"/>
</dbReference>
<keyword evidence="1" id="KW-0805">Transcription regulation</keyword>
<dbReference type="InterPro" id="IPR023187">
    <property type="entry name" value="Tscrpt_reg_MarR-type_CS"/>
</dbReference>
<name>A0A366FSZ7_9HYPH</name>
<accession>A0A366FSZ7</accession>
<dbReference type="GO" id="GO:0006950">
    <property type="term" value="P:response to stress"/>
    <property type="evidence" value="ECO:0007669"/>
    <property type="project" value="TreeGrafter"/>
</dbReference>
<reference evidence="5 6" key="1">
    <citation type="submission" date="2018-06" db="EMBL/GenBank/DDBJ databases">
        <title>Genomic Encyclopedia of Type Strains, Phase IV (KMG-IV): sequencing the most valuable type-strain genomes for metagenomic binning, comparative biology and taxonomic classification.</title>
        <authorList>
            <person name="Goeker M."/>
        </authorList>
    </citation>
    <scope>NUCLEOTIDE SEQUENCE [LARGE SCALE GENOMIC DNA]</scope>
    <source>
        <strain evidence="5 6">DSM 24875</strain>
    </source>
</reference>
<feature type="domain" description="HTH marR-type" evidence="4">
    <location>
        <begin position="1"/>
        <end position="142"/>
    </location>
</feature>
<dbReference type="AlphaFoldDB" id="A0A366FSZ7"/>
<keyword evidence="2" id="KW-0238">DNA-binding</keyword>
<protein>
    <submittedName>
        <fullName evidence="5">MarR family transcriptional regulator</fullName>
    </submittedName>
</protein>
<gene>
    <name evidence="5" type="ORF">DFR50_102241</name>
</gene>
<dbReference type="PANTHER" id="PTHR33164:SF95">
    <property type="entry name" value="TRANSCRIPTIONAL REGULATOR"/>
    <property type="match status" value="1"/>
</dbReference>
<dbReference type="Pfam" id="PF01047">
    <property type="entry name" value="MarR"/>
    <property type="match status" value="1"/>
</dbReference>
<dbReference type="Proteomes" id="UP000253529">
    <property type="component" value="Unassembled WGS sequence"/>
</dbReference>
<dbReference type="OrthoDB" id="7349109at2"/>
<evidence type="ECO:0000256" key="2">
    <source>
        <dbReference type="ARBA" id="ARBA00023125"/>
    </source>
</evidence>
<comment type="caution">
    <text evidence="5">The sequence shown here is derived from an EMBL/GenBank/DDBJ whole genome shotgun (WGS) entry which is preliminary data.</text>
</comment>
<dbReference type="FunFam" id="1.10.10.10:FF:000576">
    <property type="entry name" value="Transcriptional regulator HosA"/>
    <property type="match status" value="1"/>
</dbReference>
<dbReference type="RefSeq" id="WP_113887695.1">
    <property type="nucleotide sequence ID" value="NZ_QNRK01000002.1"/>
</dbReference>
<evidence type="ECO:0000256" key="1">
    <source>
        <dbReference type="ARBA" id="ARBA00023015"/>
    </source>
</evidence>
<dbReference type="SMART" id="SM00347">
    <property type="entry name" value="HTH_MARR"/>
    <property type="match status" value="1"/>
</dbReference>
<organism evidence="5 6">
    <name type="scientific">Roseiarcus fermentans</name>
    <dbReference type="NCBI Taxonomy" id="1473586"/>
    <lineage>
        <taxon>Bacteria</taxon>
        <taxon>Pseudomonadati</taxon>
        <taxon>Pseudomonadota</taxon>
        <taxon>Alphaproteobacteria</taxon>
        <taxon>Hyphomicrobiales</taxon>
        <taxon>Roseiarcaceae</taxon>
        <taxon>Roseiarcus</taxon>
    </lineage>
</organism>
<proteinExistence type="predicted"/>
<sequence length="162" mass="17276">MNHTIGPTQKPGFLARRFQQIAVAVFHAEVAAAGFDLTPVQYSVLTALVAHPGVDQATLAGLIAFDRTTIGGVVDRLAQRGFVSRRAHPSDRRARALEITAEGADLVARIEPAVQRAQRVMLSGLDTGEAAEFMRLLAKAVDGCNDLSRAPMLAMGEEAARS</sequence>
<evidence type="ECO:0000259" key="4">
    <source>
        <dbReference type="PROSITE" id="PS50995"/>
    </source>
</evidence>
<dbReference type="PANTHER" id="PTHR33164">
    <property type="entry name" value="TRANSCRIPTIONAL REGULATOR, MARR FAMILY"/>
    <property type="match status" value="1"/>
</dbReference>
<dbReference type="GO" id="GO:0003700">
    <property type="term" value="F:DNA-binding transcription factor activity"/>
    <property type="evidence" value="ECO:0007669"/>
    <property type="project" value="InterPro"/>
</dbReference>
<keyword evidence="3" id="KW-0804">Transcription</keyword>
<keyword evidence="6" id="KW-1185">Reference proteome</keyword>
<dbReference type="PRINTS" id="PR00598">
    <property type="entry name" value="HTHMARR"/>
</dbReference>
<evidence type="ECO:0000256" key="3">
    <source>
        <dbReference type="ARBA" id="ARBA00023163"/>
    </source>
</evidence>
<dbReference type="InterPro" id="IPR000835">
    <property type="entry name" value="HTH_MarR-typ"/>
</dbReference>
<dbReference type="InterPro" id="IPR036390">
    <property type="entry name" value="WH_DNA-bd_sf"/>
</dbReference>
<dbReference type="PROSITE" id="PS01117">
    <property type="entry name" value="HTH_MARR_1"/>
    <property type="match status" value="1"/>
</dbReference>
<dbReference type="PROSITE" id="PS50995">
    <property type="entry name" value="HTH_MARR_2"/>
    <property type="match status" value="1"/>
</dbReference>
<dbReference type="GO" id="GO:0003677">
    <property type="term" value="F:DNA binding"/>
    <property type="evidence" value="ECO:0007669"/>
    <property type="project" value="UniProtKB-KW"/>
</dbReference>
<dbReference type="InterPro" id="IPR036388">
    <property type="entry name" value="WH-like_DNA-bd_sf"/>
</dbReference>
<evidence type="ECO:0000313" key="6">
    <source>
        <dbReference type="Proteomes" id="UP000253529"/>
    </source>
</evidence>
<evidence type="ECO:0000313" key="5">
    <source>
        <dbReference type="EMBL" id="RBP17748.1"/>
    </source>
</evidence>
<dbReference type="SUPFAM" id="SSF46785">
    <property type="entry name" value="Winged helix' DNA-binding domain"/>
    <property type="match status" value="1"/>
</dbReference>